<dbReference type="PANTHER" id="PTHR39431">
    <property type="entry name" value="FRPA/C-RELATED PROTEIN"/>
    <property type="match status" value="1"/>
</dbReference>
<dbReference type="AlphaFoldDB" id="A0A6N8EEI7"/>
<dbReference type="Proteomes" id="UP000434044">
    <property type="component" value="Unassembled WGS sequence"/>
</dbReference>
<evidence type="ECO:0000256" key="1">
    <source>
        <dbReference type="SAM" id="MobiDB-lite"/>
    </source>
</evidence>
<proteinExistence type="predicted"/>
<reference evidence="2 3" key="1">
    <citation type="submission" date="2019-11" db="EMBL/GenBank/DDBJ databases">
        <title>Whole-genome sequence of the anaerobic purple sulfur bacterium Allochromatium palmeri DSM 15591.</title>
        <authorList>
            <person name="Kyndt J.A."/>
            <person name="Meyer T.E."/>
        </authorList>
    </citation>
    <scope>NUCLEOTIDE SEQUENCE [LARGE SCALE GENOMIC DNA]</scope>
    <source>
        <strain evidence="2 3">DSM 15591</strain>
    </source>
</reference>
<protein>
    <recommendedName>
        <fullName evidence="4">VCBS repeat-containing protein</fullName>
    </recommendedName>
</protein>
<sequence length="324" mass="34717">MLLTATSSTTLMLSATREQPRPDTARDTRVRTPVPAAPSAIPSSSAGSETLNLSEQVKAQLEQDLDYQILRRAFALDNDGVETQGRASESTHTDQPDTLSGVSADQFDPPAIPAGLSAQSFELQASTQRLEMSMRGGDAAVMLAGANAQRFELNVNAVQVADPLVLDLGGSGITTTGLESGVDFDLNGDGRLERMSTVTGDTWFLALDWNDSGRIDDGRELFGDQNGAAHGFAELARHDDNSDGRIDDQDAVFARLRLVQFETDGSQTSQTLEQADVAAIELAYKNTHQALDAYDQVAQTGRFVRADGRQGEAADILLGYHDLA</sequence>
<accession>A0A6N8EEI7</accession>
<feature type="compositionally biased region" description="Low complexity" evidence="1">
    <location>
        <begin position="33"/>
        <end position="46"/>
    </location>
</feature>
<dbReference type="OrthoDB" id="1676884at2"/>
<evidence type="ECO:0008006" key="4">
    <source>
        <dbReference type="Google" id="ProtNLM"/>
    </source>
</evidence>
<name>A0A6N8EEI7_9GAMM</name>
<feature type="region of interest" description="Disordered" evidence="1">
    <location>
        <begin position="81"/>
        <end position="106"/>
    </location>
</feature>
<gene>
    <name evidence="2" type="ORF">GJ668_07520</name>
</gene>
<evidence type="ECO:0000313" key="2">
    <source>
        <dbReference type="EMBL" id="MTW20947.1"/>
    </source>
</evidence>
<dbReference type="RefSeq" id="WP_155449526.1">
    <property type="nucleotide sequence ID" value="NZ_WNKT01000011.1"/>
</dbReference>
<feature type="compositionally biased region" description="Low complexity" evidence="1">
    <location>
        <begin position="1"/>
        <end position="16"/>
    </location>
</feature>
<organism evidence="2 3">
    <name type="scientific">Allochromatium palmeri</name>
    <dbReference type="NCBI Taxonomy" id="231048"/>
    <lineage>
        <taxon>Bacteria</taxon>
        <taxon>Pseudomonadati</taxon>
        <taxon>Pseudomonadota</taxon>
        <taxon>Gammaproteobacteria</taxon>
        <taxon>Chromatiales</taxon>
        <taxon>Chromatiaceae</taxon>
        <taxon>Allochromatium</taxon>
    </lineage>
</organism>
<dbReference type="EMBL" id="WNKT01000011">
    <property type="protein sequence ID" value="MTW20947.1"/>
    <property type="molecule type" value="Genomic_DNA"/>
</dbReference>
<dbReference type="PANTHER" id="PTHR39431:SF1">
    <property type="entry name" value="FRPA_C-RELATED PROTEIN"/>
    <property type="match status" value="1"/>
</dbReference>
<feature type="compositionally biased region" description="Basic and acidic residues" evidence="1">
    <location>
        <begin position="18"/>
        <end position="30"/>
    </location>
</feature>
<keyword evidence="3" id="KW-1185">Reference proteome</keyword>
<evidence type="ECO:0000313" key="3">
    <source>
        <dbReference type="Proteomes" id="UP000434044"/>
    </source>
</evidence>
<comment type="caution">
    <text evidence="2">The sequence shown here is derived from an EMBL/GenBank/DDBJ whole genome shotgun (WGS) entry which is preliminary data.</text>
</comment>
<feature type="region of interest" description="Disordered" evidence="1">
    <location>
        <begin position="1"/>
        <end position="51"/>
    </location>
</feature>